<dbReference type="AlphaFoldDB" id="A0A4V6PP64"/>
<sequence length="592" mass="63149">MGSILRATAALCVLALPAQAFEKLYFEVAGGGELKDDLKSASLLVAAENEGVTDRAELLAAARADYARIAGALYAEGHFGGIVNILIDGREAANIPPLRPPPRIDTISVRVRPGPTFRFSALSIAPLAPRTELPEGFRTGQPARSGIVRDAARESIDAWRQVGYAKAEIADQTVIAQHDEDRLAVDIDLAPGPRVTFGNLILRGSDAVRPERLRAIAGLPTGEIYDPDEVEAAAKRLRRTQVFSSVAVTEAETLSPGDRLDIIAALSAFEPRRIGFGAEISTVDGLTLSGFWLHRNLLGGAERLRFEGEVSGLGGGTGGPDYKLGARFERPATFSAKNTLFLETTLERLDEPDYLSTVGFVGAGIQRIVNDEITFSYGLAYRFSRVEDDLGERDYSMLLAPLEGTFDNREEPLDATDGFYVNLGLQPFVGVNDQTGDGARLVYDARSYLSFGAEDRVTLAGRIQGGSIFGAELREVPNEFRFYSGGGGTVRGQDYQSLGVRMNGTETGGGSFVGVSAELRARVTEKIGVVAFADYGTVGFDSFPDSDSPDHAGAGLGARYLTPIGPIRLDVAAPIGGDGEGVEVYIGIGQAF</sequence>
<dbReference type="EMBL" id="SNAA01000010">
    <property type="protein sequence ID" value="TDL79439.1"/>
    <property type="molecule type" value="Genomic_DNA"/>
</dbReference>
<keyword evidence="4" id="KW-0732">Signal</keyword>
<dbReference type="PANTHER" id="PTHR12815:SF42">
    <property type="entry name" value="BACTERIAL SURFACE ANTIGEN (D15) DOMAIN-CONTAINING PROTEIN"/>
    <property type="match status" value="1"/>
</dbReference>
<feature type="signal peptide" evidence="4">
    <location>
        <begin position="1"/>
        <end position="20"/>
    </location>
</feature>
<dbReference type="OrthoDB" id="9769707at2"/>
<dbReference type="Gene3D" id="3.10.20.310">
    <property type="entry name" value="membrane protein fhac"/>
    <property type="match status" value="1"/>
</dbReference>
<name>A0A4V6PP64_9RHOB</name>
<evidence type="ECO:0000256" key="3">
    <source>
        <dbReference type="ARBA" id="ARBA00023136"/>
    </source>
</evidence>
<keyword evidence="8" id="KW-1185">Reference proteome</keyword>
<evidence type="ECO:0000256" key="4">
    <source>
        <dbReference type="SAM" id="SignalP"/>
    </source>
</evidence>
<evidence type="ECO:0000313" key="8">
    <source>
        <dbReference type="Proteomes" id="UP000295701"/>
    </source>
</evidence>
<keyword evidence="3" id="KW-0472">Membrane</keyword>
<feature type="chain" id="PRO_5020793600" evidence="4">
    <location>
        <begin position="21"/>
        <end position="592"/>
    </location>
</feature>
<feature type="domain" description="POTRA" evidence="6">
    <location>
        <begin position="196"/>
        <end position="253"/>
    </location>
</feature>
<dbReference type="Proteomes" id="UP000295701">
    <property type="component" value="Unassembled WGS sequence"/>
</dbReference>
<feature type="domain" description="Bacterial surface antigen (D15)" evidence="5">
    <location>
        <begin position="296"/>
        <end position="592"/>
    </location>
</feature>
<gene>
    <name evidence="7" type="ORF">E2L08_10230</name>
</gene>
<evidence type="ECO:0000256" key="1">
    <source>
        <dbReference type="ARBA" id="ARBA00004370"/>
    </source>
</evidence>
<comment type="subcellular location">
    <subcellularLocation>
        <location evidence="1">Membrane</location>
    </subcellularLocation>
</comment>
<organism evidence="7 8">
    <name type="scientific">Palleronia sediminis</name>
    <dbReference type="NCBI Taxonomy" id="2547833"/>
    <lineage>
        <taxon>Bacteria</taxon>
        <taxon>Pseudomonadati</taxon>
        <taxon>Pseudomonadota</taxon>
        <taxon>Alphaproteobacteria</taxon>
        <taxon>Rhodobacterales</taxon>
        <taxon>Roseobacteraceae</taxon>
        <taxon>Palleronia</taxon>
    </lineage>
</organism>
<accession>A0A4V6PP64</accession>
<protein>
    <submittedName>
        <fullName evidence="7">Outer membrane protein assembly factor</fullName>
    </submittedName>
</protein>
<dbReference type="GO" id="GO:0019867">
    <property type="term" value="C:outer membrane"/>
    <property type="evidence" value="ECO:0007669"/>
    <property type="project" value="InterPro"/>
</dbReference>
<dbReference type="Pfam" id="PF01103">
    <property type="entry name" value="Omp85"/>
    <property type="match status" value="1"/>
</dbReference>
<dbReference type="InterPro" id="IPR039910">
    <property type="entry name" value="D15-like"/>
</dbReference>
<dbReference type="InterPro" id="IPR000184">
    <property type="entry name" value="Bac_surfAg_D15"/>
</dbReference>
<evidence type="ECO:0000259" key="6">
    <source>
        <dbReference type="Pfam" id="PF07244"/>
    </source>
</evidence>
<dbReference type="Pfam" id="PF07244">
    <property type="entry name" value="POTRA"/>
    <property type="match status" value="1"/>
</dbReference>
<evidence type="ECO:0000313" key="7">
    <source>
        <dbReference type="EMBL" id="TDL79439.1"/>
    </source>
</evidence>
<proteinExistence type="predicted"/>
<dbReference type="InterPro" id="IPR010827">
    <property type="entry name" value="BamA/TamA_POTRA"/>
</dbReference>
<keyword evidence="2" id="KW-1134">Transmembrane beta strand</keyword>
<dbReference type="PANTHER" id="PTHR12815">
    <property type="entry name" value="SORTING AND ASSEMBLY MACHINERY SAMM50 PROTEIN FAMILY MEMBER"/>
    <property type="match status" value="1"/>
</dbReference>
<evidence type="ECO:0000259" key="5">
    <source>
        <dbReference type="Pfam" id="PF01103"/>
    </source>
</evidence>
<comment type="caution">
    <text evidence="7">The sequence shown here is derived from an EMBL/GenBank/DDBJ whole genome shotgun (WGS) entry which is preliminary data.</text>
</comment>
<reference evidence="7 8" key="1">
    <citation type="submission" date="2019-03" db="EMBL/GenBank/DDBJ databases">
        <title>Primorskyibacter sp. SS33 isolated from sediments.</title>
        <authorList>
            <person name="Xunke S."/>
        </authorList>
    </citation>
    <scope>NUCLEOTIDE SEQUENCE [LARGE SCALE GENOMIC DNA]</scope>
    <source>
        <strain evidence="7 8">SS33</strain>
    </source>
</reference>
<keyword evidence="2" id="KW-0812">Transmembrane</keyword>
<evidence type="ECO:0000256" key="2">
    <source>
        <dbReference type="ARBA" id="ARBA00022452"/>
    </source>
</evidence>
<dbReference type="Gene3D" id="2.40.160.50">
    <property type="entry name" value="membrane protein fhac: a member of the omp85/tpsb transporter family"/>
    <property type="match status" value="1"/>
</dbReference>